<dbReference type="Pfam" id="PF09981">
    <property type="entry name" value="DUF2218"/>
    <property type="match status" value="1"/>
</dbReference>
<evidence type="ECO:0000313" key="2">
    <source>
        <dbReference type="EMBL" id="MFC7183998.1"/>
    </source>
</evidence>
<feature type="region of interest" description="Disordered" evidence="1">
    <location>
        <begin position="97"/>
        <end position="121"/>
    </location>
</feature>
<dbReference type="Proteomes" id="UP001596435">
    <property type="component" value="Unassembled WGS sequence"/>
</dbReference>
<name>A0ABW2G9K4_9ACTN</name>
<organism evidence="2 3">
    <name type="scientific">Kitasatospora paranensis</name>
    <dbReference type="NCBI Taxonomy" id="258053"/>
    <lineage>
        <taxon>Bacteria</taxon>
        <taxon>Bacillati</taxon>
        <taxon>Actinomycetota</taxon>
        <taxon>Actinomycetes</taxon>
        <taxon>Kitasatosporales</taxon>
        <taxon>Streptomycetaceae</taxon>
        <taxon>Kitasatospora</taxon>
    </lineage>
</organism>
<evidence type="ECO:0000313" key="3">
    <source>
        <dbReference type="Proteomes" id="UP001596435"/>
    </source>
</evidence>
<comment type="caution">
    <text evidence="2">The sequence shown here is derived from an EMBL/GenBank/DDBJ whole genome shotgun (WGS) entry which is preliminary data.</text>
</comment>
<dbReference type="EMBL" id="JBHTAJ010000085">
    <property type="protein sequence ID" value="MFC7183998.1"/>
    <property type="molecule type" value="Genomic_DNA"/>
</dbReference>
<keyword evidence="3" id="KW-1185">Reference proteome</keyword>
<evidence type="ECO:0000256" key="1">
    <source>
        <dbReference type="SAM" id="MobiDB-lite"/>
    </source>
</evidence>
<dbReference type="InterPro" id="IPR014543">
    <property type="entry name" value="UCP028291"/>
</dbReference>
<dbReference type="Gene3D" id="3.30.310.50">
    <property type="entry name" value="Alpha-D-phosphohexomutase, C-terminal domain"/>
    <property type="match status" value="1"/>
</dbReference>
<dbReference type="RefSeq" id="WP_345705997.1">
    <property type="nucleotide sequence ID" value="NZ_BAABKV010000001.1"/>
</dbReference>
<sequence length="121" mass="13088">MSRSEARVATDRPGRYGKQLAAHLGRRVQAEWSEETGRGTVVFPFGTAMLDAEPGTLLLAVEGDAEQLAALEDVVGRHLVRFGSRDELVVAWQRDNGEPGLVHRNDTADEDHGAADHSGAE</sequence>
<gene>
    <name evidence="2" type="ORF">ACFQMG_31070</name>
</gene>
<proteinExistence type="predicted"/>
<accession>A0ABW2G9K4</accession>
<reference evidence="3" key="1">
    <citation type="journal article" date="2019" name="Int. J. Syst. Evol. Microbiol.">
        <title>The Global Catalogue of Microorganisms (GCM) 10K type strain sequencing project: providing services to taxonomists for standard genome sequencing and annotation.</title>
        <authorList>
            <consortium name="The Broad Institute Genomics Platform"/>
            <consortium name="The Broad Institute Genome Sequencing Center for Infectious Disease"/>
            <person name="Wu L."/>
            <person name="Ma J."/>
        </authorList>
    </citation>
    <scope>NUCLEOTIDE SEQUENCE [LARGE SCALE GENOMIC DNA]</scope>
    <source>
        <strain evidence="3">CGMCC 1.12859</strain>
    </source>
</reference>
<protein>
    <submittedName>
        <fullName evidence="2">DUF2218 domain-containing protein</fullName>
    </submittedName>
</protein>